<proteinExistence type="predicted"/>
<name>A0ABU7FRN7_9ACTN</name>
<dbReference type="RefSeq" id="WP_329511173.1">
    <property type="nucleotide sequence ID" value="NZ_JAYWVC010000179.1"/>
</dbReference>
<keyword evidence="3" id="KW-1185">Reference proteome</keyword>
<sequence>RSDLAGWAEYGYCASHSRFFWGLRLHLVCTLQGLPIAFTLTGAKADERETLLDLLAAEPHLVAARPGQTLIGDKNYFGCDFEHQLAEQHIRLLRPTRKGEPERPGAPLFKPLRQVIESVNETFKGQLNLEQHRGRTPDGVIARVMQRILALTAAIWHNDHTGQLVLRSLTAYDH</sequence>
<evidence type="ECO:0000313" key="3">
    <source>
        <dbReference type="Proteomes" id="UP001333996"/>
    </source>
</evidence>
<comment type="caution">
    <text evidence="2">The sequence shown here is derived from an EMBL/GenBank/DDBJ whole genome shotgun (WGS) entry which is preliminary data.</text>
</comment>
<dbReference type="EMBL" id="JAYWVC010000179">
    <property type="protein sequence ID" value="MED7826781.1"/>
    <property type="molecule type" value="Genomic_DNA"/>
</dbReference>
<gene>
    <name evidence="2" type="ORF">VXC91_33785</name>
</gene>
<evidence type="ECO:0000259" key="1">
    <source>
        <dbReference type="Pfam" id="PF01609"/>
    </source>
</evidence>
<dbReference type="Pfam" id="PF01609">
    <property type="entry name" value="DDE_Tnp_1"/>
    <property type="match status" value="1"/>
</dbReference>
<dbReference type="Proteomes" id="UP001333996">
    <property type="component" value="Unassembled WGS sequence"/>
</dbReference>
<accession>A0ABU7FRN7</accession>
<feature type="non-terminal residue" evidence="2">
    <location>
        <position position="1"/>
    </location>
</feature>
<feature type="domain" description="Transposase IS4-like" evidence="1">
    <location>
        <begin position="7"/>
        <end position="152"/>
    </location>
</feature>
<reference evidence="2" key="1">
    <citation type="submission" date="2024-01" db="EMBL/GenBank/DDBJ databases">
        <title>First draft genome sequence data of TA4-1, the type strain of Gram-positive actinobacterium Streptomyces chiangmaiensis.</title>
        <authorList>
            <person name="Yasawong M."/>
            <person name="Nantapong N."/>
        </authorList>
    </citation>
    <scope>NUCLEOTIDE SEQUENCE</scope>
    <source>
        <strain evidence="2">TA4-1</strain>
    </source>
</reference>
<protein>
    <submittedName>
        <fullName evidence="2">Transposase</fullName>
    </submittedName>
</protein>
<organism evidence="2 3">
    <name type="scientific">Streptomyces chiangmaiensis</name>
    <dbReference type="NCBI Taxonomy" id="766497"/>
    <lineage>
        <taxon>Bacteria</taxon>
        <taxon>Bacillati</taxon>
        <taxon>Actinomycetota</taxon>
        <taxon>Actinomycetes</taxon>
        <taxon>Kitasatosporales</taxon>
        <taxon>Streptomycetaceae</taxon>
        <taxon>Streptomyces</taxon>
    </lineage>
</organism>
<evidence type="ECO:0000313" key="2">
    <source>
        <dbReference type="EMBL" id="MED7826781.1"/>
    </source>
</evidence>
<dbReference type="InterPro" id="IPR002559">
    <property type="entry name" value="Transposase_11"/>
</dbReference>